<name>A0AAV0NGI4_9ROSI</name>
<proteinExistence type="predicted"/>
<evidence type="ECO:0000256" key="1">
    <source>
        <dbReference type="ARBA" id="ARBA00022737"/>
    </source>
</evidence>
<keyword evidence="3" id="KW-0611">Plant defense</keyword>
<keyword evidence="6" id="KW-1185">Reference proteome</keyword>
<reference evidence="5" key="1">
    <citation type="submission" date="2022-08" db="EMBL/GenBank/DDBJ databases">
        <authorList>
            <person name="Gutierrez-Valencia J."/>
        </authorList>
    </citation>
    <scope>NUCLEOTIDE SEQUENCE</scope>
</reference>
<comment type="caution">
    <text evidence="5">The sequence shown here is derived from an EMBL/GenBank/DDBJ whole genome shotgun (WGS) entry which is preliminary data.</text>
</comment>
<protein>
    <recommendedName>
        <fullName evidence="4">Disease resistance N-terminal domain-containing protein</fullName>
    </recommendedName>
</protein>
<feature type="domain" description="Disease resistance N-terminal" evidence="4">
    <location>
        <begin position="12"/>
        <end position="57"/>
    </location>
</feature>
<evidence type="ECO:0000259" key="4">
    <source>
        <dbReference type="Pfam" id="PF18052"/>
    </source>
</evidence>
<dbReference type="GO" id="GO:0000166">
    <property type="term" value="F:nucleotide binding"/>
    <property type="evidence" value="ECO:0007669"/>
    <property type="project" value="UniProtKB-KW"/>
</dbReference>
<keyword evidence="1" id="KW-0677">Repeat</keyword>
<evidence type="ECO:0000256" key="2">
    <source>
        <dbReference type="ARBA" id="ARBA00022741"/>
    </source>
</evidence>
<dbReference type="InterPro" id="IPR041118">
    <property type="entry name" value="Rx_N"/>
</dbReference>
<evidence type="ECO:0000313" key="5">
    <source>
        <dbReference type="EMBL" id="CAI0457599.1"/>
    </source>
</evidence>
<dbReference type="Pfam" id="PF18052">
    <property type="entry name" value="Rx_N"/>
    <property type="match status" value="1"/>
</dbReference>
<keyword evidence="2" id="KW-0547">Nucleotide-binding</keyword>
<evidence type="ECO:0000313" key="6">
    <source>
        <dbReference type="Proteomes" id="UP001154282"/>
    </source>
</evidence>
<evidence type="ECO:0000256" key="3">
    <source>
        <dbReference type="ARBA" id="ARBA00022821"/>
    </source>
</evidence>
<dbReference type="AlphaFoldDB" id="A0AAV0NGI4"/>
<sequence>MAEATLFSIADAILNQLGSEILQEAALLWGIGDDVQKLTRTLSTIRALLLDAEEKSYSPGNHQLQL</sequence>
<gene>
    <name evidence="5" type="ORF">LITE_LOCUS33188</name>
</gene>
<dbReference type="EMBL" id="CAMGYJ010000008">
    <property type="protein sequence ID" value="CAI0457599.1"/>
    <property type="molecule type" value="Genomic_DNA"/>
</dbReference>
<organism evidence="5 6">
    <name type="scientific">Linum tenue</name>
    <dbReference type="NCBI Taxonomy" id="586396"/>
    <lineage>
        <taxon>Eukaryota</taxon>
        <taxon>Viridiplantae</taxon>
        <taxon>Streptophyta</taxon>
        <taxon>Embryophyta</taxon>
        <taxon>Tracheophyta</taxon>
        <taxon>Spermatophyta</taxon>
        <taxon>Magnoliopsida</taxon>
        <taxon>eudicotyledons</taxon>
        <taxon>Gunneridae</taxon>
        <taxon>Pentapetalae</taxon>
        <taxon>rosids</taxon>
        <taxon>fabids</taxon>
        <taxon>Malpighiales</taxon>
        <taxon>Linaceae</taxon>
        <taxon>Linum</taxon>
    </lineage>
</organism>
<dbReference type="Gene3D" id="1.20.5.4130">
    <property type="match status" value="1"/>
</dbReference>
<accession>A0AAV0NGI4</accession>
<dbReference type="GO" id="GO:0006952">
    <property type="term" value="P:defense response"/>
    <property type="evidence" value="ECO:0007669"/>
    <property type="project" value="UniProtKB-KW"/>
</dbReference>
<dbReference type="Proteomes" id="UP001154282">
    <property type="component" value="Unassembled WGS sequence"/>
</dbReference>